<dbReference type="SUPFAM" id="SSF54001">
    <property type="entry name" value="Cysteine proteinases"/>
    <property type="match status" value="1"/>
</dbReference>
<accession>A0A6G1D0T8</accession>
<sequence>MTQTSYYPAYSGQQQAYRTKPGSPVVKVDGAYPVPKNNEAALKHRVSKQPTIVDIKASKSFQHNKEVT</sequence>
<reference evidence="2 3" key="1">
    <citation type="submission" date="2019-11" db="EMBL/GenBank/DDBJ databases">
        <title>Whole genome sequence of Oryza granulata.</title>
        <authorList>
            <person name="Li W."/>
        </authorList>
    </citation>
    <scope>NUCLEOTIDE SEQUENCE [LARGE SCALE GENOMIC DNA]</scope>
    <source>
        <strain evidence="3">cv. Menghai</strain>
        <tissue evidence="2">Leaf</tissue>
    </source>
</reference>
<dbReference type="Gene3D" id="3.90.70.10">
    <property type="entry name" value="Cysteine proteinases"/>
    <property type="match status" value="1"/>
</dbReference>
<evidence type="ECO:0000256" key="1">
    <source>
        <dbReference type="SAM" id="MobiDB-lite"/>
    </source>
</evidence>
<dbReference type="Proteomes" id="UP000479710">
    <property type="component" value="Unassembled WGS sequence"/>
</dbReference>
<feature type="region of interest" description="Disordered" evidence="1">
    <location>
        <begin position="1"/>
        <end position="24"/>
    </location>
</feature>
<dbReference type="EMBL" id="SPHZ02000007">
    <property type="protein sequence ID" value="KAF0905784.1"/>
    <property type="molecule type" value="Genomic_DNA"/>
</dbReference>
<gene>
    <name evidence="2" type="ORF">E2562_008837</name>
</gene>
<evidence type="ECO:0000313" key="3">
    <source>
        <dbReference type="Proteomes" id="UP000479710"/>
    </source>
</evidence>
<comment type="caution">
    <text evidence="2">The sequence shown here is derived from an EMBL/GenBank/DDBJ whole genome shotgun (WGS) entry which is preliminary data.</text>
</comment>
<dbReference type="InterPro" id="IPR038765">
    <property type="entry name" value="Papain-like_cys_pep_sf"/>
</dbReference>
<feature type="compositionally biased region" description="Polar residues" evidence="1">
    <location>
        <begin position="1"/>
        <end position="17"/>
    </location>
</feature>
<organism evidence="2 3">
    <name type="scientific">Oryza meyeriana var. granulata</name>
    <dbReference type="NCBI Taxonomy" id="110450"/>
    <lineage>
        <taxon>Eukaryota</taxon>
        <taxon>Viridiplantae</taxon>
        <taxon>Streptophyta</taxon>
        <taxon>Embryophyta</taxon>
        <taxon>Tracheophyta</taxon>
        <taxon>Spermatophyta</taxon>
        <taxon>Magnoliopsida</taxon>
        <taxon>Liliopsida</taxon>
        <taxon>Poales</taxon>
        <taxon>Poaceae</taxon>
        <taxon>BOP clade</taxon>
        <taxon>Oryzoideae</taxon>
        <taxon>Oryzeae</taxon>
        <taxon>Oryzinae</taxon>
        <taxon>Oryza</taxon>
        <taxon>Oryza meyeriana</taxon>
    </lineage>
</organism>
<protein>
    <submittedName>
        <fullName evidence="2">Uncharacterized protein</fullName>
    </submittedName>
</protein>
<evidence type="ECO:0000313" key="2">
    <source>
        <dbReference type="EMBL" id="KAF0905784.1"/>
    </source>
</evidence>
<keyword evidence="3" id="KW-1185">Reference proteome</keyword>
<proteinExistence type="predicted"/>
<name>A0A6G1D0T8_9ORYZ</name>
<dbReference type="AlphaFoldDB" id="A0A6G1D0T8"/>